<comment type="similarity">
    <text evidence="2">Belongs to the malectin family.</text>
</comment>
<evidence type="ECO:0000256" key="4">
    <source>
        <dbReference type="ARBA" id="ARBA00022729"/>
    </source>
</evidence>
<feature type="transmembrane region" description="Helical" evidence="10">
    <location>
        <begin position="164"/>
        <end position="185"/>
    </location>
</feature>
<keyword evidence="7 10" id="KW-0472">Membrane</keyword>
<feature type="domain" description="Malectin" evidence="11">
    <location>
        <begin position="394"/>
        <end position="474"/>
    </location>
</feature>
<evidence type="ECO:0000256" key="2">
    <source>
        <dbReference type="ARBA" id="ARBA00009141"/>
    </source>
</evidence>
<protein>
    <recommendedName>
        <fullName evidence="11">Malectin domain-containing protein</fullName>
    </recommendedName>
</protein>
<dbReference type="Proteomes" id="UP000538666">
    <property type="component" value="Unassembled WGS sequence"/>
</dbReference>
<comment type="caution">
    <text evidence="12">The sequence shown here is derived from an EMBL/GenBank/DDBJ whole genome shotgun (WGS) entry which is preliminary data.</text>
</comment>
<evidence type="ECO:0000256" key="5">
    <source>
        <dbReference type="ARBA" id="ARBA00022824"/>
    </source>
</evidence>
<dbReference type="InterPro" id="IPR039155">
    <property type="entry name" value="MLEC"/>
</dbReference>
<evidence type="ECO:0000256" key="9">
    <source>
        <dbReference type="ARBA" id="ARBA00023277"/>
    </source>
</evidence>
<dbReference type="Gene3D" id="2.60.120.430">
    <property type="entry name" value="Galactose-binding lectin"/>
    <property type="match status" value="2"/>
</dbReference>
<dbReference type="AlphaFoldDB" id="A0A841JQ38"/>
<evidence type="ECO:0000259" key="11">
    <source>
        <dbReference type="Pfam" id="PF11721"/>
    </source>
</evidence>
<evidence type="ECO:0000256" key="3">
    <source>
        <dbReference type="ARBA" id="ARBA00022692"/>
    </source>
</evidence>
<evidence type="ECO:0000256" key="8">
    <source>
        <dbReference type="ARBA" id="ARBA00023180"/>
    </source>
</evidence>
<dbReference type="PANTHER" id="PTHR13460:SF0">
    <property type="entry name" value="MALECTIN"/>
    <property type="match status" value="1"/>
</dbReference>
<accession>A0A841JQ38</accession>
<feature type="domain" description="Malectin" evidence="11">
    <location>
        <begin position="222"/>
        <end position="324"/>
    </location>
</feature>
<evidence type="ECO:0000256" key="6">
    <source>
        <dbReference type="ARBA" id="ARBA00022989"/>
    </source>
</evidence>
<reference evidence="12 13" key="1">
    <citation type="submission" date="2020-08" db="EMBL/GenBank/DDBJ databases">
        <title>Genomic Encyclopedia of Type Strains, Phase IV (KMG-IV): sequencing the most valuable type-strain genomes for metagenomic binning, comparative biology and taxonomic classification.</title>
        <authorList>
            <person name="Goeker M."/>
        </authorList>
    </citation>
    <scope>NUCLEOTIDE SEQUENCE [LARGE SCALE GENOMIC DNA]</scope>
    <source>
        <strain evidence="12 13">DSM 103733</strain>
    </source>
</reference>
<dbReference type="GO" id="GO:0030246">
    <property type="term" value="F:carbohydrate binding"/>
    <property type="evidence" value="ECO:0007669"/>
    <property type="project" value="InterPro"/>
</dbReference>
<evidence type="ECO:0000256" key="7">
    <source>
        <dbReference type="ARBA" id="ARBA00023136"/>
    </source>
</evidence>
<organism evidence="12 13">
    <name type="scientific">Silvibacterium bohemicum</name>
    <dbReference type="NCBI Taxonomy" id="1577686"/>
    <lineage>
        <taxon>Bacteria</taxon>
        <taxon>Pseudomonadati</taxon>
        <taxon>Acidobacteriota</taxon>
        <taxon>Terriglobia</taxon>
        <taxon>Terriglobales</taxon>
        <taxon>Acidobacteriaceae</taxon>
        <taxon>Silvibacterium</taxon>
    </lineage>
</organism>
<sequence>MPWTYPESRVTEDEERQEVKAILDSGILKKAPNLQHFLEYVVAEYFAGNSDGIKEYNIAVQALHRSERFDPQSDTIVRVSAHALRKKLEQYYAAEGSSHPVQMQLPAGKYVPTFERKPPEQGTSAELQAMESSLPTFPFFESSSEENEPASVLEGVRKRSGLRLVWVGAGAGMILFAAVAVFLHMRGRNAALAGRAAAVPEAAAGLDDVLRMRFGSAAHPYLDAAGQEWLAERYCTGGTAFAHTEQEIQGTDDPVIFREGREGKFQCRIPAPPGEYQIKLLFADTAGDKEAARQVDFSINDRRAEAIDVVDEAGGADIAIGKAYAGIHPLSDGTIHLNFLSDGAFVNAVELTPSRSKGGAPLRMLAGPAVVRDSSGNVWGPEFFFEGGRRTFHPDNLPKVADPKIFEWERYGHFRYLIPVVPGEEYRLRLYFSEGWFGSTNGGPGGIGSRQFDVYCNGETLLSNFDILRKEKEGVTVMTFDGIKPTAHGMLELQFAPVENYPLINAIEVEPER</sequence>
<dbReference type="RefSeq" id="WP_050062325.1">
    <property type="nucleotide sequence ID" value="NZ_JACHEK010000002.1"/>
</dbReference>
<keyword evidence="4" id="KW-0732">Signal</keyword>
<evidence type="ECO:0000313" key="13">
    <source>
        <dbReference type="Proteomes" id="UP000538666"/>
    </source>
</evidence>
<dbReference type="GO" id="GO:0016020">
    <property type="term" value="C:membrane"/>
    <property type="evidence" value="ECO:0007669"/>
    <property type="project" value="TreeGrafter"/>
</dbReference>
<evidence type="ECO:0000256" key="10">
    <source>
        <dbReference type="SAM" id="Phobius"/>
    </source>
</evidence>
<dbReference type="OrthoDB" id="106871at2"/>
<evidence type="ECO:0000313" key="12">
    <source>
        <dbReference type="EMBL" id="MBB6143453.1"/>
    </source>
</evidence>
<keyword evidence="6 10" id="KW-1133">Transmembrane helix</keyword>
<keyword evidence="13" id="KW-1185">Reference proteome</keyword>
<keyword evidence="3 10" id="KW-0812">Transmembrane</keyword>
<keyword evidence="8" id="KW-0325">Glycoprotein</keyword>
<dbReference type="PANTHER" id="PTHR13460">
    <property type="match status" value="1"/>
</dbReference>
<evidence type="ECO:0000256" key="1">
    <source>
        <dbReference type="ARBA" id="ARBA00004115"/>
    </source>
</evidence>
<comment type="subcellular location">
    <subcellularLocation>
        <location evidence="1">Endoplasmic reticulum membrane</location>
        <topology evidence="1">Single-pass type I membrane protein</topology>
    </subcellularLocation>
</comment>
<dbReference type="Pfam" id="PF11721">
    <property type="entry name" value="Malectin"/>
    <property type="match status" value="2"/>
</dbReference>
<dbReference type="InterPro" id="IPR021720">
    <property type="entry name" value="Malectin_dom"/>
</dbReference>
<name>A0A841JQ38_9BACT</name>
<keyword evidence="5" id="KW-0256">Endoplasmic reticulum</keyword>
<dbReference type="EMBL" id="JACHEK010000002">
    <property type="protein sequence ID" value="MBB6143453.1"/>
    <property type="molecule type" value="Genomic_DNA"/>
</dbReference>
<gene>
    <name evidence="12" type="ORF">HNQ77_001397</name>
</gene>
<keyword evidence="9" id="KW-0119">Carbohydrate metabolism</keyword>
<proteinExistence type="inferred from homology"/>